<evidence type="ECO:0000313" key="2">
    <source>
        <dbReference type="EMBL" id="KZT61464.1"/>
    </source>
</evidence>
<dbReference type="Proteomes" id="UP000076842">
    <property type="component" value="Unassembled WGS sequence"/>
</dbReference>
<keyword evidence="3" id="KW-1185">Reference proteome</keyword>
<evidence type="ECO:0000256" key="1">
    <source>
        <dbReference type="SAM" id="SignalP"/>
    </source>
</evidence>
<proteinExistence type="predicted"/>
<dbReference type="AlphaFoldDB" id="A0A165J769"/>
<accession>A0A165J769</accession>
<keyword evidence="1" id="KW-0732">Signal</keyword>
<dbReference type="EMBL" id="KV423923">
    <property type="protein sequence ID" value="KZT61464.1"/>
    <property type="molecule type" value="Genomic_DNA"/>
</dbReference>
<dbReference type="InParanoid" id="A0A165J769"/>
<protein>
    <recommendedName>
        <fullName evidence="4">Ig-like domain-containing protein</fullName>
    </recommendedName>
</protein>
<organism evidence="2 3">
    <name type="scientific">Calocera cornea HHB12733</name>
    <dbReference type="NCBI Taxonomy" id="1353952"/>
    <lineage>
        <taxon>Eukaryota</taxon>
        <taxon>Fungi</taxon>
        <taxon>Dikarya</taxon>
        <taxon>Basidiomycota</taxon>
        <taxon>Agaricomycotina</taxon>
        <taxon>Dacrymycetes</taxon>
        <taxon>Dacrymycetales</taxon>
        <taxon>Dacrymycetaceae</taxon>
        <taxon>Calocera</taxon>
    </lineage>
</organism>
<evidence type="ECO:0000313" key="3">
    <source>
        <dbReference type="Proteomes" id="UP000076842"/>
    </source>
</evidence>
<name>A0A165J769_9BASI</name>
<feature type="chain" id="PRO_5007859850" description="Ig-like domain-containing protein" evidence="1">
    <location>
        <begin position="20"/>
        <end position="210"/>
    </location>
</feature>
<evidence type="ECO:0008006" key="4">
    <source>
        <dbReference type="Google" id="ProtNLM"/>
    </source>
</evidence>
<reference evidence="2 3" key="1">
    <citation type="journal article" date="2016" name="Mol. Biol. Evol.">
        <title>Comparative Genomics of Early-Diverging Mushroom-Forming Fungi Provides Insights into the Origins of Lignocellulose Decay Capabilities.</title>
        <authorList>
            <person name="Nagy L.G."/>
            <person name="Riley R."/>
            <person name="Tritt A."/>
            <person name="Adam C."/>
            <person name="Daum C."/>
            <person name="Floudas D."/>
            <person name="Sun H."/>
            <person name="Yadav J.S."/>
            <person name="Pangilinan J."/>
            <person name="Larsson K.H."/>
            <person name="Matsuura K."/>
            <person name="Barry K."/>
            <person name="Labutti K."/>
            <person name="Kuo R."/>
            <person name="Ohm R.A."/>
            <person name="Bhattacharya S.S."/>
            <person name="Shirouzu T."/>
            <person name="Yoshinaga Y."/>
            <person name="Martin F.M."/>
            <person name="Grigoriev I.V."/>
            <person name="Hibbett D.S."/>
        </authorList>
    </citation>
    <scope>NUCLEOTIDE SEQUENCE [LARGE SCALE GENOMIC DNA]</scope>
    <source>
        <strain evidence="2 3">HHB12733</strain>
    </source>
</reference>
<gene>
    <name evidence="2" type="ORF">CALCODRAFT_491279</name>
</gene>
<feature type="signal peptide" evidence="1">
    <location>
        <begin position="1"/>
        <end position="19"/>
    </location>
</feature>
<sequence length="210" mass="21965">MPSVASYILALAFCGAAMATPTSPHRARQSSGPCSWYTCPPNYGPDGIALNTIAPSGDGGFMCTYEGGLSDGGLQAICQYSTSSTTPLSSSSVECPTSVCVQAPACNTVYSQCPAADSDGDLFDQHPFVLDQFEGINGPVLACDYPILSGPDKDAVWSCYYAELTGQLVEGGGPCATTSLCGSSARRGWEAITTRETLSEEEAIEDLRPW</sequence>